<keyword evidence="1" id="KW-0472">Membrane</keyword>
<dbReference type="AlphaFoldDB" id="A0A174C050"/>
<feature type="transmembrane region" description="Helical" evidence="1">
    <location>
        <begin position="55"/>
        <end position="78"/>
    </location>
</feature>
<sequence length="233" mass="26422">MNLLISLSFTILIIGVGHAFIKKHSKFCYILATIISIILITISYTGAIANIPEFIRFYILPLFTNSAFATSLFIVVMYTGALKNGSKLMKLLFPIRAELSIIACILTLAHNIIFGRYHFVALFTNPKSMSFNMLLAAIVSLMLIAIMLPLMITSFPNIRKKMKYKSWKNLQRFAYAFYGLTYFHIMLIMMPIAKTGNTKYIINVLVYSVVYLTYAVLRINKALSKNKKLATIS</sequence>
<organism evidence="2 3">
    <name type="scientific">Clostridium disporicum</name>
    <dbReference type="NCBI Taxonomy" id="84024"/>
    <lineage>
        <taxon>Bacteria</taxon>
        <taxon>Bacillati</taxon>
        <taxon>Bacillota</taxon>
        <taxon>Clostridia</taxon>
        <taxon>Eubacteriales</taxon>
        <taxon>Clostridiaceae</taxon>
        <taxon>Clostridium</taxon>
    </lineage>
</organism>
<name>A0A174C050_9CLOT</name>
<feature type="transmembrane region" description="Helical" evidence="1">
    <location>
        <begin position="131"/>
        <end position="152"/>
    </location>
</feature>
<feature type="transmembrane region" description="Helical" evidence="1">
    <location>
        <begin position="173"/>
        <end position="194"/>
    </location>
</feature>
<dbReference type="RefSeq" id="WP_055276041.1">
    <property type="nucleotide sequence ID" value="NZ_CYZV01000012.1"/>
</dbReference>
<keyword evidence="1" id="KW-0812">Transmembrane</keyword>
<feature type="transmembrane region" description="Helical" evidence="1">
    <location>
        <begin position="99"/>
        <end position="119"/>
    </location>
</feature>
<evidence type="ECO:0000313" key="2">
    <source>
        <dbReference type="EMBL" id="CUO06454.1"/>
    </source>
</evidence>
<feature type="transmembrane region" description="Helical" evidence="1">
    <location>
        <begin position="28"/>
        <end position="49"/>
    </location>
</feature>
<proteinExistence type="predicted"/>
<feature type="transmembrane region" description="Helical" evidence="1">
    <location>
        <begin position="200"/>
        <end position="217"/>
    </location>
</feature>
<feature type="transmembrane region" description="Helical" evidence="1">
    <location>
        <begin position="6"/>
        <end position="21"/>
    </location>
</feature>
<keyword evidence="1" id="KW-1133">Transmembrane helix</keyword>
<protein>
    <submittedName>
        <fullName evidence="2">Membrane spanning protein</fullName>
    </submittedName>
</protein>
<reference evidence="2 3" key="1">
    <citation type="submission" date="2015-09" db="EMBL/GenBank/DDBJ databases">
        <authorList>
            <consortium name="Pathogen Informatics"/>
        </authorList>
    </citation>
    <scope>NUCLEOTIDE SEQUENCE [LARGE SCALE GENOMIC DNA]</scope>
    <source>
        <strain evidence="2 3">2789STDY5834855</strain>
    </source>
</reference>
<evidence type="ECO:0000313" key="3">
    <source>
        <dbReference type="Proteomes" id="UP000095558"/>
    </source>
</evidence>
<dbReference type="OrthoDB" id="3174396at2"/>
<dbReference type="Proteomes" id="UP000095558">
    <property type="component" value="Unassembled WGS sequence"/>
</dbReference>
<evidence type="ECO:0000256" key="1">
    <source>
        <dbReference type="SAM" id="Phobius"/>
    </source>
</evidence>
<dbReference type="EMBL" id="CYZV01000012">
    <property type="protein sequence ID" value="CUO06454.1"/>
    <property type="molecule type" value="Genomic_DNA"/>
</dbReference>
<gene>
    <name evidence="2" type="ORF">ERS852470_01349</name>
</gene>
<accession>A0A174C050</accession>